<gene>
    <name evidence="2" type="ORF">CELE_T26E3.5</name>
    <name evidence="2 4" type="ORF">T26E3.5</name>
</gene>
<dbReference type="KEGG" id="cel:CELE_T26E3.5"/>
<dbReference type="CTD" id="188923"/>
<dbReference type="PhylomeDB" id="O45826"/>
<dbReference type="InParanoid" id="O45826"/>
<dbReference type="PANTHER" id="PTHR21503">
    <property type="entry name" value="F-BOX-CONTAINING HYPOTHETICAL PROTEIN C.ELEGANS"/>
    <property type="match status" value="1"/>
</dbReference>
<protein>
    <submittedName>
        <fullName evidence="2">F-box domain-containing protein</fullName>
    </submittedName>
</protein>
<dbReference type="FunCoup" id="O45826">
    <property type="interactions" value="6"/>
</dbReference>
<dbReference type="HOGENOM" id="CLU_1143438_0_0_1"/>
<evidence type="ECO:0000313" key="4">
    <source>
        <dbReference type="WormBase" id="T26E3.5"/>
    </source>
</evidence>
<evidence type="ECO:0000259" key="1">
    <source>
        <dbReference type="PROSITE" id="PS50181"/>
    </source>
</evidence>
<dbReference type="InterPro" id="IPR001810">
    <property type="entry name" value="F-box_dom"/>
</dbReference>
<dbReference type="PaxDb" id="6239-T26E3.5"/>
<evidence type="ECO:0000313" key="2">
    <source>
        <dbReference type="EMBL" id="CAB04831.2"/>
    </source>
</evidence>
<dbReference type="GeneID" id="188923"/>
<name>O45826_CAEEL</name>
<proteinExistence type="predicted"/>
<dbReference type="Bgee" id="WBGene00012038">
    <property type="expression patterns" value="Expressed in embryo and 2 other cell types or tissues"/>
</dbReference>
<evidence type="ECO:0000313" key="3">
    <source>
        <dbReference type="Proteomes" id="UP000001940"/>
    </source>
</evidence>
<dbReference type="EMBL" id="BX284601">
    <property type="protein sequence ID" value="CAB04831.2"/>
    <property type="molecule type" value="Genomic_DNA"/>
</dbReference>
<dbReference type="PROSITE" id="PS50181">
    <property type="entry name" value="FBOX"/>
    <property type="match status" value="1"/>
</dbReference>
<sequence>MTSLVPFPICKLPSTALTAVTDHMNILEIFSLLATSQNSNHLVSKSIRAFTMLKRASRKDYFTASIIACEDLIEIILSFQGYQLPIYVGNELSEVRKTIIFLNETVILYPFNIEIDYRKEEDVRRIVEMIRSIRQRFYIFCFTNQSISEELFEIILKLRSCKLHIDVTNPHRISVNNWKMLINCVSTSASFNGINISSRKIRMLRKLWNKGNSLRSFEAKGMNIKNRYCSIDSFGKRKFNING</sequence>
<dbReference type="STRING" id="6239.T26E3.5.1"/>
<dbReference type="PANTHER" id="PTHR21503:SF52">
    <property type="entry name" value="F-BOX DOMAIN-CONTAINING PROTEIN"/>
    <property type="match status" value="1"/>
</dbReference>
<dbReference type="RefSeq" id="NP_493206.2">
    <property type="nucleotide sequence ID" value="NM_060805.2"/>
</dbReference>
<feature type="domain" description="F-box" evidence="1">
    <location>
        <begin position="6"/>
        <end position="53"/>
    </location>
</feature>
<dbReference type="WormBase" id="T26E3.5">
    <property type="protein sequence ID" value="CE48000"/>
    <property type="gene ID" value="WBGene00012038"/>
</dbReference>
<keyword evidence="3" id="KW-1185">Reference proteome</keyword>
<reference evidence="2 3" key="1">
    <citation type="journal article" date="1998" name="Science">
        <title>Genome sequence of the nematode C. elegans: a platform for investigating biology.</title>
        <authorList>
            <consortium name="The C. elegans sequencing consortium"/>
            <person name="Sulson J.E."/>
            <person name="Waterston R."/>
        </authorList>
    </citation>
    <scope>NUCLEOTIDE SEQUENCE [LARGE SCALE GENOMIC DNA]</scope>
    <source>
        <strain evidence="2 3">Bristol N2</strain>
    </source>
</reference>
<organism evidence="2 3">
    <name type="scientific">Caenorhabditis elegans</name>
    <dbReference type="NCBI Taxonomy" id="6239"/>
    <lineage>
        <taxon>Eukaryota</taxon>
        <taxon>Metazoa</taxon>
        <taxon>Ecdysozoa</taxon>
        <taxon>Nematoda</taxon>
        <taxon>Chromadorea</taxon>
        <taxon>Rhabditida</taxon>
        <taxon>Rhabditina</taxon>
        <taxon>Rhabditomorpha</taxon>
        <taxon>Rhabditoidea</taxon>
        <taxon>Rhabditidae</taxon>
        <taxon>Peloderinae</taxon>
        <taxon>Caenorhabditis</taxon>
    </lineage>
</organism>
<dbReference type="UCSC" id="T26E3.5">
    <property type="organism name" value="c. elegans"/>
</dbReference>
<dbReference type="PIR" id="T25292">
    <property type="entry name" value="T25292"/>
</dbReference>
<dbReference type="AlphaFoldDB" id="O45826"/>
<accession>O45826</accession>
<dbReference type="AGR" id="WB:WBGene00012038"/>
<dbReference type="Proteomes" id="UP000001940">
    <property type="component" value="Chromosome I"/>
</dbReference>